<feature type="region of interest" description="Disordered" evidence="2">
    <location>
        <begin position="295"/>
        <end position="314"/>
    </location>
</feature>
<dbReference type="PANTHER" id="PTHR11487:SF0">
    <property type="entry name" value="S-ACYL FATTY ACID SYNTHASE THIOESTERASE, MEDIUM CHAIN"/>
    <property type="match status" value="1"/>
</dbReference>
<dbReference type="GO" id="GO:0008610">
    <property type="term" value="P:lipid biosynthetic process"/>
    <property type="evidence" value="ECO:0007669"/>
    <property type="project" value="TreeGrafter"/>
</dbReference>
<keyword evidence="6" id="KW-1185">Reference proteome</keyword>
<feature type="domain" description="Thioesterase" evidence="4">
    <location>
        <begin position="577"/>
        <end position="789"/>
    </location>
</feature>
<feature type="region of interest" description="Disordered" evidence="2">
    <location>
        <begin position="702"/>
        <end position="730"/>
    </location>
</feature>
<comment type="caution">
    <text evidence="5">The sequence shown here is derived from an EMBL/GenBank/DDBJ whole genome shotgun (WGS) entry which is preliminary data.</text>
</comment>
<feature type="compositionally biased region" description="Gly residues" evidence="2">
    <location>
        <begin position="297"/>
        <end position="306"/>
    </location>
</feature>
<dbReference type="Pfam" id="PF00975">
    <property type="entry name" value="Thioesterase"/>
    <property type="match status" value="1"/>
</dbReference>
<dbReference type="EMBL" id="LSYV01000087">
    <property type="protein sequence ID" value="KXZ43592.1"/>
    <property type="molecule type" value="Genomic_DNA"/>
</dbReference>
<feature type="region of interest" description="Disordered" evidence="2">
    <location>
        <begin position="441"/>
        <end position="492"/>
    </location>
</feature>
<dbReference type="SUPFAM" id="SSF56601">
    <property type="entry name" value="beta-lactamase/transpeptidase-like"/>
    <property type="match status" value="1"/>
</dbReference>
<dbReference type="Proteomes" id="UP000075714">
    <property type="component" value="Unassembled WGS sequence"/>
</dbReference>
<accession>A0A150G160</accession>
<dbReference type="SUPFAM" id="SSF53474">
    <property type="entry name" value="alpha/beta-Hydrolases"/>
    <property type="match status" value="1"/>
</dbReference>
<dbReference type="Gene3D" id="3.40.50.1820">
    <property type="entry name" value="alpha/beta hydrolase"/>
    <property type="match status" value="1"/>
</dbReference>
<dbReference type="InterPro" id="IPR012338">
    <property type="entry name" value="Beta-lactam/transpept-like"/>
</dbReference>
<dbReference type="OrthoDB" id="541883at2759"/>
<dbReference type="InterPro" id="IPR029058">
    <property type="entry name" value="AB_hydrolase_fold"/>
</dbReference>
<evidence type="ECO:0000256" key="2">
    <source>
        <dbReference type="SAM" id="MobiDB-lite"/>
    </source>
</evidence>
<evidence type="ECO:0000256" key="1">
    <source>
        <dbReference type="ARBA" id="ARBA00007169"/>
    </source>
</evidence>
<feature type="compositionally biased region" description="Gly residues" evidence="2">
    <location>
        <begin position="131"/>
        <end position="143"/>
    </location>
</feature>
<protein>
    <recommendedName>
        <fullName evidence="7">Beta-lactamase-related domain-containing protein</fullName>
    </recommendedName>
</protein>
<dbReference type="InterPro" id="IPR001031">
    <property type="entry name" value="Thioesterase"/>
</dbReference>
<gene>
    <name evidence="5" type="ORF">GPECTOR_86g386</name>
</gene>
<feature type="domain" description="Beta-lactamase-related" evidence="3">
    <location>
        <begin position="21"/>
        <end position="265"/>
    </location>
</feature>
<dbReference type="Pfam" id="PF00144">
    <property type="entry name" value="Beta-lactamase"/>
    <property type="match status" value="1"/>
</dbReference>
<sequence>MDFARPDDVESVLHLEVYRGLQDNKVEGAAVCVVKAGRHPFSLANCYGFQDVSRGSILDPCTSLWDLGGCARLLAAAALLRLLQEGDVPLAADINSLLPRQLRVDTSRYGTVTVQHLLLHTSGLQRREGGGGDGGGDGEGDGSPGSALVGDEDEAVPLLDTPVTAYLVAAAAYGAKPPGAYRPQELDYMLIGAIIEHMVGEPYDQYVRDVLLEPLGVRMPPPPPALAPLPAEQRQPQPAAVTVGGADAGAGGGMHTAGAGPLVWVYRHEEQKAPPLQQDPQPGVQLEPSAAGLVAHRGGGSGGGAGDWEAANGRPPPPPKRVLCCYNAPPLTPVGGLVLPAADAGRLLQLFVRSTAVAPTEGGAGAGGEDGSGDEDAPLSHALLSALCEVRVSDFTKDVGVAYGGLVSLGLAHTGDGVLVLESPLAPPSVRELALIAGRTGAGPAQVSQPEQAQQALQEQQQGAQAAPEQAPQPPLQPATASQQGGGGGRGCSDGCEVEVQLGAGPNGPTALLILAPHSGAAALVACNTAAPQGAAFCRKVATALLERFRPAELPRPAARSWLTSLPPPRQDPVAALVAFPPAACTAPVGLFEGWPALLPDYLRVYCMQAPGHGLRRDEACLLRLAKMVPPAADAIAAGVSADTPLALFGHGLGSLWAFEVARRLECLHGRPLLHLFVCGCAGPPCFPSRAKGVSYAGGGGEERYDPWQTPEAGKAAEAQRPQPHESQGRALPLDAPELFELPDDALVTALRNHPRVSPQLRSDVKALVDHLALLRADIEAEMSYSFAAPAPALLASVAAVLASVQNRADEEARLMSGSLSCPITVLIPEDDEALTREQTAAWEEGT</sequence>
<evidence type="ECO:0008006" key="7">
    <source>
        <dbReference type="Google" id="ProtNLM"/>
    </source>
</evidence>
<evidence type="ECO:0000259" key="4">
    <source>
        <dbReference type="Pfam" id="PF00975"/>
    </source>
</evidence>
<name>A0A150G160_GONPE</name>
<dbReference type="Gene3D" id="3.40.710.10">
    <property type="entry name" value="DD-peptidase/beta-lactamase superfamily"/>
    <property type="match status" value="1"/>
</dbReference>
<proteinExistence type="inferred from homology"/>
<reference evidence="6" key="1">
    <citation type="journal article" date="2016" name="Nat. Commun.">
        <title>The Gonium pectorale genome demonstrates co-option of cell cycle regulation during the evolution of multicellularity.</title>
        <authorList>
            <person name="Hanschen E.R."/>
            <person name="Marriage T.N."/>
            <person name="Ferris P.J."/>
            <person name="Hamaji T."/>
            <person name="Toyoda A."/>
            <person name="Fujiyama A."/>
            <person name="Neme R."/>
            <person name="Noguchi H."/>
            <person name="Minakuchi Y."/>
            <person name="Suzuki M."/>
            <person name="Kawai-Toyooka H."/>
            <person name="Smith D.R."/>
            <person name="Sparks H."/>
            <person name="Anderson J."/>
            <person name="Bakaric R."/>
            <person name="Luria V."/>
            <person name="Karger A."/>
            <person name="Kirschner M.W."/>
            <person name="Durand P.M."/>
            <person name="Michod R.E."/>
            <person name="Nozaki H."/>
            <person name="Olson B.J."/>
        </authorList>
    </citation>
    <scope>NUCLEOTIDE SEQUENCE [LARGE SCALE GENOMIC DNA]</scope>
    <source>
        <strain evidence="6">NIES-2863</strain>
    </source>
</reference>
<organism evidence="5 6">
    <name type="scientific">Gonium pectorale</name>
    <name type="common">Green alga</name>
    <dbReference type="NCBI Taxonomy" id="33097"/>
    <lineage>
        <taxon>Eukaryota</taxon>
        <taxon>Viridiplantae</taxon>
        <taxon>Chlorophyta</taxon>
        <taxon>core chlorophytes</taxon>
        <taxon>Chlorophyceae</taxon>
        <taxon>CS clade</taxon>
        <taxon>Chlamydomonadales</taxon>
        <taxon>Volvocaceae</taxon>
        <taxon>Gonium</taxon>
    </lineage>
</organism>
<feature type="compositionally biased region" description="Low complexity" evidence="2">
    <location>
        <begin position="444"/>
        <end position="470"/>
    </location>
</feature>
<dbReference type="STRING" id="33097.A0A150G160"/>
<dbReference type="AlphaFoldDB" id="A0A150G160"/>
<dbReference type="InterPro" id="IPR012223">
    <property type="entry name" value="TEII"/>
</dbReference>
<feature type="region of interest" description="Disordered" evidence="2">
    <location>
        <begin position="124"/>
        <end position="150"/>
    </location>
</feature>
<dbReference type="InterPro" id="IPR001466">
    <property type="entry name" value="Beta-lactam-related"/>
</dbReference>
<evidence type="ECO:0000313" key="5">
    <source>
        <dbReference type="EMBL" id="KXZ43592.1"/>
    </source>
</evidence>
<evidence type="ECO:0000259" key="3">
    <source>
        <dbReference type="Pfam" id="PF00144"/>
    </source>
</evidence>
<comment type="similarity">
    <text evidence="1">Belongs to the thioesterase family.</text>
</comment>
<dbReference type="PANTHER" id="PTHR11487">
    <property type="entry name" value="THIOESTERASE"/>
    <property type="match status" value="1"/>
</dbReference>
<evidence type="ECO:0000313" key="6">
    <source>
        <dbReference type="Proteomes" id="UP000075714"/>
    </source>
</evidence>